<evidence type="ECO:0000313" key="4">
    <source>
        <dbReference type="EMBL" id="KAK7747062.1"/>
    </source>
</evidence>
<reference evidence="4 5" key="1">
    <citation type="submission" date="2024-02" db="EMBL/GenBank/DDBJ databases">
        <title>De novo assembly and annotation of 12 fungi associated with fruit tree decline syndrome in Ontario, Canada.</title>
        <authorList>
            <person name="Sulman M."/>
            <person name="Ellouze W."/>
            <person name="Ilyukhin E."/>
        </authorList>
    </citation>
    <scope>NUCLEOTIDE SEQUENCE [LARGE SCALE GENOMIC DNA]</scope>
    <source>
        <strain evidence="4 5">M11/M66-122</strain>
    </source>
</reference>
<protein>
    <submittedName>
        <fullName evidence="4">Proteasome regulatory particle subunit</fullName>
    </submittedName>
</protein>
<dbReference type="InterPro" id="IPR049549">
    <property type="entry name" value="RPN7_PSMD6_C"/>
</dbReference>
<dbReference type="PANTHER" id="PTHR14145">
    <property type="entry name" value="26S PROTESOME SUBUNIT 6"/>
    <property type="match status" value="1"/>
</dbReference>
<name>A0AAN9YLE3_9PEZI</name>
<dbReference type="PROSITE" id="PS50250">
    <property type="entry name" value="PCI"/>
    <property type="match status" value="1"/>
</dbReference>
<keyword evidence="2" id="KW-0175">Coiled coil</keyword>
<feature type="coiled-coil region" evidence="2">
    <location>
        <begin position="108"/>
        <end position="135"/>
    </location>
</feature>
<dbReference type="Pfam" id="PF10602">
    <property type="entry name" value="RPN7"/>
    <property type="match status" value="1"/>
</dbReference>
<comment type="caution">
    <text evidence="4">The sequence shown here is derived from an EMBL/GenBank/DDBJ whole genome shotgun (WGS) entry which is preliminary data.</text>
</comment>
<evidence type="ECO:0000256" key="1">
    <source>
        <dbReference type="ARBA" id="ARBA00022942"/>
    </source>
</evidence>
<dbReference type="Proteomes" id="UP001320420">
    <property type="component" value="Unassembled WGS sequence"/>
</dbReference>
<sequence>MGSDPQYAKWPLLPLAQHVFILTNPYASRPAQQASVKSLQDAISEHKMAPLYKHLAHPTEGILNAVGESTSSASAVQKSLGRKSSAAGMVASKSPAPGANLPWDEDVYQKLKADNDKELEEIQKEEDEAVEKAGETEIMGARGKRAEFFARIGDKDKAIAAYEDVFEKTGILGTKIDLVLAMIRVGLFFGDKSYVKKEVIRAKALVESGGDWDRRNRLKAYEGIHLLTVRSYNLAAPLLLDSLSTFTSYELCTYSNLVVYSVLAGSVSLKRVDFKSKVVDAPEIKAILGADGDDKLLALSGAISAGPGAEDASMQDANAVAGSSPKDAAAAVTGASSASTTTPLAAAKAAGVVNLTTLGTGSDQPEAEAAVDFSSLAQLVNSLYSGNYKLFFQALALVEEQFLTQDRYLLEHKAWFIREMRLRAYQQLLQSYRVVGLESMASDFGVTVDFLDRDLAKFIAAGRIPCTIDRVTGKGIIETNRPDDKNKQYQDVVKQGDQLITKLQKYGQAVRLRGSERA</sequence>
<dbReference type="SUPFAM" id="SSF46785">
    <property type="entry name" value="Winged helix' DNA-binding domain"/>
    <property type="match status" value="1"/>
</dbReference>
<keyword evidence="1 4" id="KW-0647">Proteasome</keyword>
<accession>A0AAN9YLE3</accession>
<dbReference type="InterPro" id="IPR000717">
    <property type="entry name" value="PCI_dom"/>
</dbReference>
<dbReference type="PANTHER" id="PTHR14145:SF1">
    <property type="entry name" value="26S PROTEASOME NON-ATPASE REGULATORY SUBUNIT 6"/>
    <property type="match status" value="1"/>
</dbReference>
<dbReference type="GO" id="GO:0005838">
    <property type="term" value="C:proteasome regulatory particle"/>
    <property type="evidence" value="ECO:0007669"/>
    <property type="project" value="TreeGrafter"/>
</dbReference>
<dbReference type="Pfam" id="PF01399">
    <property type="entry name" value="PCI"/>
    <property type="match status" value="1"/>
</dbReference>
<dbReference type="GO" id="GO:0043161">
    <property type="term" value="P:proteasome-mediated ubiquitin-dependent protein catabolic process"/>
    <property type="evidence" value="ECO:0007669"/>
    <property type="project" value="TreeGrafter"/>
</dbReference>
<dbReference type="InterPro" id="IPR036390">
    <property type="entry name" value="WH_DNA-bd_sf"/>
</dbReference>
<proteinExistence type="predicted"/>
<dbReference type="InterPro" id="IPR019585">
    <property type="entry name" value="Rpn7/CSN1"/>
</dbReference>
<dbReference type="EMBL" id="JAKJXP020000094">
    <property type="protein sequence ID" value="KAK7747062.1"/>
    <property type="molecule type" value="Genomic_DNA"/>
</dbReference>
<dbReference type="SMART" id="SM00088">
    <property type="entry name" value="PINT"/>
    <property type="match status" value="1"/>
</dbReference>
<dbReference type="FunFam" id="1.25.40.570:FF:000013">
    <property type="entry name" value="Proteasome regulatory particle subunit (RpnG)"/>
    <property type="match status" value="1"/>
</dbReference>
<evidence type="ECO:0000259" key="3">
    <source>
        <dbReference type="PROSITE" id="PS50250"/>
    </source>
</evidence>
<keyword evidence="5" id="KW-1185">Reference proteome</keyword>
<dbReference type="InterPro" id="IPR045135">
    <property type="entry name" value="Rpn7_N"/>
</dbReference>
<dbReference type="Pfam" id="PF21154">
    <property type="entry name" value="RPN7_PSMD6_C"/>
    <property type="match status" value="1"/>
</dbReference>
<dbReference type="AlphaFoldDB" id="A0AAN9YLE3"/>
<organism evidence="4 5">
    <name type="scientific">Diatrype stigma</name>
    <dbReference type="NCBI Taxonomy" id="117547"/>
    <lineage>
        <taxon>Eukaryota</taxon>
        <taxon>Fungi</taxon>
        <taxon>Dikarya</taxon>
        <taxon>Ascomycota</taxon>
        <taxon>Pezizomycotina</taxon>
        <taxon>Sordariomycetes</taxon>
        <taxon>Xylariomycetidae</taxon>
        <taxon>Xylariales</taxon>
        <taxon>Diatrypaceae</taxon>
        <taxon>Diatrype</taxon>
    </lineage>
</organism>
<evidence type="ECO:0000313" key="5">
    <source>
        <dbReference type="Proteomes" id="UP001320420"/>
    </source>
</evidence>
<dbReference type="FunFam" id="1.25.40.570:FF:000021">
    <property type="entry name" value="Putative proteasome regulatory particle subunit"/>
    <property type="match status" value="1"/>
</dbReference>
<gene>
    <name evidence="4" type="primary">RPN7</name>
    <name evidence="4" type="ORF">SLS62_009217</name>
</gene>
<evidence type="ECO:0000256" key="2">
    <source>
        <dbReference type="SAM" id="Coils"/>
    </source>
</evidence>
<dbReference type="Gene3D" id="1.25.40.570">
    <property type="match status" value="2"/>
</dbReference>
<feature type="domain" description="PCI" evidence="3">
    <location>
        <begin position="310"/>
        <end position="482"/>
    </location>
</feature>